<keyword evidence="3" id="KW-1185">Reference proteome</keyword>
<feature type="compositionally biased region" description="Polar residues" evidence="1">
    <location>
        <begin position="116"/>
        <end position="142"/>
    </location>
</feature>
<name>A0ABN8ZIR9_RANTA</name>
<evidence type="ECO:0000256" key="1">
    <source>
        <dbReference type="SAM" id="MobiDB-lite"/>
    </source>
</evidence>
<dbReference type="EMBL" id="OX459969">
    <property type="protein sequence ID" value="CAI9173383.1"/>
    <property type="molecule type" value="Genomic_DNA"/>
</dbReference>
<evidence type="ECO:0000313" key="3">
    <source>
        <dbReference type="Proteomes" id="UP001176941"/>
    </source>
</evidence>
<gene>
    <name evidence="2" type="ORF">MRATA1EN1_LOCUS22345</name>
</gene>
<dbReference type="Proteomes" id="UP001176941">
    <property type="component" value="Chromosome 33"/>
</dbReference>
<proteinExistence type="predicted"/>
<protein>
    <submittedName>
        <fullName evidence="2">Uncharacterized protein</fullName>
    </submittedName>
</protein>
<sequence length="177" mass="18204">MFSVGLPCAPAACRPRSDGPQPGLRAFQELGSASRLGDQPWLMGPPHPALLPSRPRKPMPSPGAGRTAQGGLMAQSRLSAAPRGLLTGHSLGPGDPQCTPHPPTASGIEPRGLGSDASSSQETLGPSSRWSEASGSSTDEVCGPTNSVWLWLMCMANSRPSPIHPESLGAPPAPFTT</sequence>
<evidence type="ECO:0000313" key="2">
    <source>
        <dbReference type="EMBL" id="CAI9173383.1"/>
    </source>
</evidence>
<organism evidence="2 3">
    <name type="scientific">Rangifer tarandus platyrhynchus</name>
    <name type="common">Svalbard reindeer</name>
    <dbReference type="NCBI Taxonomy" id="3082113"/>
    <lineage>
        <taxon>Eukaryota</taxon>
        <taxon>Metazoa</taxon>
        <taxon>Chordata</taxon>
        <taxon>Craniata</taxon>
        <taxon>Vertebrata</taxon>
        <taxon>Euteleostomi</taxon>
        <taxon>Mammalia</taxon>
        <taxon>Eutheria</taxon>
        <taxon>Laurasiatheria</taxon>
        <taxon>Artiodactyla</taxon>
        <taxon>Ruminantia</taxon>
        <taxon>Pecora</taxon>
        <taxon>Cervidae</taxon>
        <taxon>Odocoileinae</taxon>
        <taxon>Rangifer</taxon>
    </lineage>
</organism>
<accession>A0ABN8ZIR9</accession>
<reference evidence="2" key="1">
    <citation type="submission" date="2023-04" db="EMBL/GenBank/DDBJ databases">
        <authorList>
            <consortium name="ELIXIR-Norway"/>
        </authorList>
    </citation>
    <scope>NUCLEOTIDE SEQUENCE [LARGE SCALE GENOMIC DNA]</scope>
</reference>
<feature type="region of interest" description="Disordered" evidence="1">
    <location>
        <begin position="1"/>
        <end position="142"/>
    </location>
</feature>